<feature type="transmembrane region" description="Helical" evidence="2">
    <location>
        <begin position="55"/>
        <end position="76"/>
    </location>
</feature>
<proteinExistence type="predicted"/>
<protein>
    <submittedName>
        <fullName evidence="3">Uncharacterized protein</fullName>
    </submittedName>
</protein>
<reference evidence="3" key="1">
    <citation type="submission" date="2021-06" db="EMBL/GenBank/DDBJ databases">
        <title>Comparative genomics, transcriptomics and evolutionary studies reveal genomic signatures of adaptation to plant cell wall in hemibiotrophic fungi.</title>
        <authorList>
            <consortium name="DOE Joint Genome Institute"/>
            <person name="Baroncelli R."/>
            <person name="Diaz J.F."/>
            <person name="Benocci T."/>
            <person name="Peng M."/>
            <person name="Battaglia E."/>
            <person name="Haridas S."/>
            <person name="Andreopoulos W."/>
            <person name="Labutti K."/>
            <person name="Pangilinan J."/>
            <person name="Floch G.L."/>
            <person name="Makela M.R."/>
            <person name="Henrissat B."/>
            <person name="Grigoriev I.V."/>
            <person name="Crouch J.A."/>
            <person name="De Vries R.P."/>
            <person name="Sukno S.A."/>
            <person name="Thon M.R."/>
        </authorList>
    </citation>
    <scope>NUCLEOTIDE SEQUENCE</scope>
    <source>
        <strain evidence="3">CBS 102054</strain>
    </source>
</reference>
<keyword evidence="2" id="KW-0812">Transmembrane</keyword>
<evidence type="ECO:0000256" key="1">
    <source>
        <dbReference type="SAM" id="MobiDB-lite"/>
    </source>
</evidence>
<comment type="caution">
    <text evidence="3">The sequence shown here is derived from an EMBL/GenBank/DDBJ whole genome shotgun (WGS) entry which is preliminary data.</text>
</comment>
<evidence type="ECO:0000313" key="3">
    <source>
        <dbReference type="EMBL" id="KAK1622295.1"/>
    </source>
</evidence>
<dbReference type="EMBL" id="JAHMHQ010000037">
    <property type="protein sequence ID" value="KAK1622295.1"/>
    <property type="molecule type" value="Genomic_DNA"/>
</dbReference>
<dbReference type="GeneID" id="85476488"/>
<dbReference type="RefSeq" id="XP_060438290.1">
    <property type="nucleotide sequence ID" value="XM_060591626.1"/>
</dbReference>
<keyword evidence="2" id="KW-1133">Transmembrane helix</keyword>
<keyword evidence="2" id="KW-0472">Membrane</keyword>
<dbReference type="AlphaFoldDB" id="A0AAI9ZD36"/>
<accession>A0AAI9ZD36</accession>
<organism evidence="3 4">
    <name type="scientific">Colletotrichum phormii</name>
    <dbReference type="NCBI Taxonomy" id="359342"/>
    <lineage>
        <taxon>Eukaryota</taxon>
        <taxon>Fungi</taxon>
        <taxon>Dikarya</taxon>
        <taxon>Ascomycota</taxon>
        <taxon>Pezizomycotina</taxon>
        <taxon>Sordariomycetes</taxon>
        <taxon>Hypocreomycetidae</taxon>
        <taxon>Glomerellales</taxon>
        <taxon>Glomerellaceae</taxon>
        <taxon>Colletotrichum</taxon>
        <taxon>Colletotrichum acutatum species complex</taxon>
    </lineage>
</organism>
<name>A0AAI9ZD36_9PEZI</name>
<evidence type="ECO:0000313" key="4">
    <source>
        <dbReference type="Proteomes" id="UP001243989"/>
    </source>
</evidence>
<sequence>MMEEHKPGCAAPAKKAELPGPAEQAGHILRQSQPSVKQKGLAIGDTIAAPLQHRAFSWLAVLSTVFPATSVFFVVAKRRTIPWSTQSRCLGREQRPRSQRCRACCTRRQ</sequence>
<feature type="region of interest" description="Disordered" evidence="1">
    <location>
        <begin position="1"/>
        <end position="35"/>
    </location>
</feature>
<evidence type="ECO:0000256" key="2">
    <source>
        <dbReference type="SAM" id="Phobius"/>
    </source>
</evidence>
<gene>
    <name evidence="3" type="ORF">BDP81DRAFT_441844</name>
</gene>
<dbReference type="Proteomes" id="UP001243989">
    <property type="component" value="Unassembled WGS sequence"/>
</dbReference>
<keyword evidence="4" id="KW-1185">Reference proteome</keyword>